<gene>
    <name evidence="2" type="ORF">O6P43_000728</name>
</gene>
<evidence type="ECO:0000313" key="3">
    <source>
        <dbReference type="Proteomes" id="UP001163823"/>
    </source>
</evidence>
<feature type="region of interest" description="Disordered" evidence="1">
    <location>
        <begin position="96"/>
        <end position="126"/>
    </location>
</feature>
<proteinExistence type="predicted"/>
<evidence type="ECO:0000313" key="2">
    <source>
        <dbReference type="EMBL" id="KAJ7981468.1"/>
    </source>
</evidence>
<name>A0AAD7QHA1_QUISA</name>
<feature type="region of interest" description="Disordered" evidence="1">
    <location>
        <begin position="147"/>
        <end position="188"/>
    </location>
</feature>
<evidence type="ECO:0000256" key="1">
    <source>
        <dbReference type="SAM" id="MobiDB-lite"/>
    </source>
</evidence>
<organism evidence="2 3">
    <name type="scientific">Quillaja saponaria</name>
    <name type="common">Soap bark tree</name>
    <dbReference type="NCBI Taxonomy" id="32244"/>
    <lineage>
        <taxon>Eukaryota</taxon>
        <taxon>Viridiplantae</taxon>
        <taxon>Streptophyta</taxon>
        <taxon>Embryophyta</taxon>
        <taxon>Tracheophyta</taxon>
        <taxon>Spermatophyta</taxon>
        <taxon>Magnoliopsida</taxon>
        <taxon>eudicotyledons</taxon>
        <taxon>Gunneridae</taxon>
        <taxon>Pentapetalae</taxon>
        <taxon>rosids</taxon>
        <taxon>fabids</taxon>
        <taxon>Fabales</taxon>
        <taxon>Quillajaceae</taxon>
        <taxon>Quillaja</taxon>
    </lineage>
</organism>
<comment type="caution">
    <text evidence="2">The sequence shown here is derived from an EMBL/GenBank/DDBJ whole genome shotgun (WGS) entry which is preliminary data.</text>
</comment>
<dbReference type="KEGG" id="qsa:O6P43_000728"/>
<feature type="compositionally biased region" description="Low complexity" evidence="1">
    <location>
        <begin position="161"/>
        <end position="181"/>
    </location>
</feature>
<dbReference type="PANTHER" id="PTHR35103:SF1">
    <property type="entry name" value="OS06G0115700 PROTEIN"/>
    <property type="match status" value="1"/>
</dbReference>
<keyword evidence="3" id="KW-1185">Reference proteome</keyword>
<dbReference type="EMBL" id="JARAOO010000001">
    <property type="protein sequence ID" value="KAJ7981468.1"/>
    <property type="molecule type" value="Genomic_DNA"/>
</dbReference>
<protein>
    <submittedName>
        <fullName evidence="2">Microtubule-associated protein 6</fullName>
    </submittedName>
</protein>
<feature type="region of interest" description="Disordered" evidence="1">
    <location>
        <begin position="1"/>
        <end position="73"/>
    </location>
</feature>
<feature type="compositionally biased region" description="Acidic residues" evidence="1">
    <location>
        <begin position="50"/>
        <end position="68"/>
    </location>
</feature>
<dbReference type="PANTHER" id="PTHR35103">
    <property type="entry name" value="OS06G0115700 PROTEIN"/>
    <property type="match status" value="1"/>
</dbReference>
<accession>A0AAD7QHA1</accession>
<feature type="compositionally biased region" description="Polar residues" evidence="1">
    <location>
        <begin position="1"/>
        <end position="12"/>
    </location>
</feature>
<dbReference type="AlphaFoldDB" id="A0AAD7QHA1"/>
<feature type="compositionally biased region" description="Basic and acidic residues" evidence="1">
    <location>
        <begin position="96"/>
        <end position="106"/>
    </location>
</feature>
<sequence length="188" mass="20708">MKKQKNGVSAGNRSDLHESTSQNVSASKRASSISPPPAPVAFKKRKFMVDEEESEEEEEIGSGDENELIDGSCSRGLRRNLVKNLGDDFDRVASEVQEVNRSDSRNLRKKGSPFSDGSETVALRTRSRKLEEPNDFVIVMKVVEEVNNSNSKGKKLKAGKKSNNQVEESPNSVSSVRSSPRLANRRSG</sequence>
<dbReference type="Proteomes" id="UP001163823">
    <property type="component" value="Chromosome 1"/>
</dbReference>
<reference evidence="2 3" key="1">
    <citation type="journal article" date="2023" name="Science">
        <title>Elucidation of the pathway for biosynthesis of saponin adjuvants from the soapbark tree.</title>
        <authorList>
            <person name="Reed J."/>
            <person name="Orme A."/>
            <person name="El-Demerdash A."/>
            <person name="Owen C."/>
            <person name="Martin L.B.B."/>
            <person name="Misra R.C."/>
            <person name="Kikuchi S."/>
            <person name="Rejzek M."/>
            <person name="Martin A.C."/>
            <person name="Harkess A."/>
            <person name="Leebens-Mack J."/>
            <person name="Louveau T."/>
            <person name="Stephenson M.J."/>
            <person name="Osbourn A."/>
        </authorList>
    </citation>
    <scope>NUCLEOTIDE SEQUENCE [LARGE SCALE GENOMIC DNA]</scope>
    <source>
        <strain evidence="2">S10</strain>
    </source>
</reference>